<dbReference type="STRING" id="6573.A0A210QWB0"/>
<comment type="similarity">
    <text evidence="3 12">Belongs to the glycosyltransferase 10 family.</text>
</comment>
<dbReference type="Pfam" id="PF00852">
    <property type="entry name" value="Glyco_transf_10"/>
    <property type="match status" value="1"/>
</dbReference>
<evidence type="ECO:0000256" key="2">
    <source>
        <dbReference type="ARBA" id="ARBA00004922"/>
    </source>
</evidence>
<dbReference type="EMBL" id="NEDP02001568">
    <property type="protein sequence ID" value="OWF52962.1"/>
    <property type="molecule type" value="Genomic_DNA"/>
</dbReference>
<dbReference type="UniPathway" id="UPA00378"/>
<gene>
    <name evidence="15" type="ORF">KP79_PYT06706</name>
</gene>
<dbReference type="OrthoDB" id="8057859at2759"/>
<dbReference type="InterPro" id="IPR001503">
    <property type="entry name" value="Glyco_trans_10"/>
</dbReference>
<dbReference type="GO" id="GO:0032580">
    <property type="term" value="C:Golgi cisterna membrane"/>
    <property type="evidence" value="ECO:0007669"/>
    <property type="project" value="UniProtKB-SubCell"/>
</dbReference>
<organism evidence="15 16">
    <name type="scientific">Mizuhopecten yessoensis</name>
    <name type="common">Japanese scallop</name>
    <name type="synonym">Patinopecten yessoensis</name>
    <dbReference type="NCBI Taxonomy" id="6573"/>
    <lineage>
        <taxon>Eukaryota</taxon>
        <taxon>Metazoa</taxon>
        <taxon>Spiralia</taxon>
        <taxon>Lophotrochozoa</taxon>
        <taxon>Mollusca</taxon>
        <taxon>Bivalvia</taxon>
        <taxon>Autobranchia</taxon>
        <taxon>Pteriomorphia</taxon>
        <taxon>Pectinida</taxon>
        <taxon>Pectinoidea</taxon>
        <taxon>Pectinidae</taxon>
        <taxon>Mizuhopecten</taxon>
    </lineage>
</organism>
<dbReference type="PANTHER" id="PTHR48438">
    <property type="entry name" value="ALPHA-(1,3)-FUCOSYLTRANSFERASE C-RELATED"/>
    <property type="match status" value="1"/>
</dbReference>
<evidence type="ECO:0000256" key="6">
    <source>
        <dbReference type="ARBA" id="ARBA00022692"/>
    </source>
</evidence>
<dbReference type="GO" id="GO:0000139">
    <property type="term" value="C:Golgi membrane"/>
    <property type="evidence" value="ECO:0007669"/>
    <property type="project" value="UniProtKB-SubCell"/>
</dbReference>
<accession>A0A210QWB0</accession>
<evidence type="ECO:0000256" key="8">
    <source>
        <dbReference type="ARBA" id="ARBA00022989"/>
    </source>
</evidence>
<keyword evidence="4 12" id="KW-0328">Glycosyltransferase</keyword>
<evidence type="ECO:0000313" key="16">
    <source>
        <dbReference type="Proteomes" id="UP000242188"/>
    </source>
</evidence>
<dbReference type="Pfam" id="PF17039">
    <property type="entry name" value="Glyco_tran_10_N"/>
    <property type="match status" value="1"/>
</dbReference>
<comment type="caution">
    <text evidence="15">The sequence shown here is derived from an EMBL/GenBank/DDBJ whole genome shotgun (WGS) entry which is preliminary data.</text>
</comment>
<keyword evidence="9 12" id="KW-0333">Golgi apparatus</keyword>
<dbReference type="Gene3D" id="3.40.50.11660">
    <property type="entry name" value="Glycosyl transferase family 10, C-terminal domain"/>
    <property type="match status" value="1"/>
</dbReference>
<name>A0A210QWB0_MIZYE</name>
<comment type="pathway">
    <text evidence="2">Protein modification; protein glycosylation.</text>
</comment>
<dbReference type="InterPro" id="IPR031481">
    <property type="entry name" value="Glyco_tran_10_N"/>
</dbReference>
<keyword evidence="11" id="KW-0325">Glycoprotein</keyword>
<evidence type="ECO:0000256" key="11">
    <source>
        <dbReference type="ARBA" id="ARBA00023180"/>
    </source>
</evidence>
<evidence type="ECO:0000256" key="1">
    <source>
        <dbReference type="ARBA" id="ARBA00004323"/>
    </source>
</evidence>
<protein>
    <recommendedName>
        <fullName evidence="12">Fucosyltransferase</fullName>
        <ecNumber evidence="12">2.4.1.-</ecNumber>
    </recommendedName>
</protein>
<evidence type="ECO:0000313" key="15">
    <source>
        <dbReference type="EMBL" id="OWF52962.1"/>
    </source>
</evidence>
<reference evidence="15 16" key="1">
    <citation type="journal article" date="2017" name="Nat. Ecol. Evol.">
        <title>Scallop genome provides insights into evolution of bilaterian karyotype and development.</title>
        <authorList>
            <person name="Wang S."/>
            <person name="Zhang J."/>
            <person name="Jiao W."/>
            <person name="Li J."/>
            <person name="Xun X."/>
            <person name="Sun Y."/>
            <person name="Guo X."/>
            <person name="Huan P."/>
            <person name="Dong B."/>
            <person name="Zhang L."/>
            <person name="Hu X."/>
            <person name="Sun X."/>
            <person name="Wang J."/>
            <person name="Zhao C."/>
            <person name="Wang Y."/>
            <person name="Wang D."/>
            <person name="Huang X."/>
            <person name="Wang R."/>
            <person name="Lv J."/>
            <person name="Li Y."/>
            <person name="Zhang Z."/>
            <person name="Liu B."/>
            <person name="Lu W."/>
            <person name="Hui Y."/>
            <person name="Liang J."/>
            <person name="Zhou Z."/>
            <person name="Hou R."/>
            <person name="Li X."/>
            <person name="Liu Y."/>
            <person name="Li H."/>
            <person name="Ning X."/>
            <person name="Lin Y."/>
            <person name="Zhao L."/>
            <person name="Xing Q."/>
            <person name="Dou J."/>
            <person name="Li Y."/>
            <person name="Mao J."/>
            <person name="Guo H."/>
            <person name="Dou H."/>
            <person name="Li T."/>
            <person name="Mu C."/>
            <person name="Jiang W."/>
            <person name="Fu Q."/>
            <person name="Fu X."/>
            <person name="Miao Y."/>
            <person name="Liu J."/>
            <person name="Yu Q."/>
            <person name="Li R."/>
            <person name="Liao H."/>
            <person name="Li X."/>
            <person name="Kong Y."/>
            <person name="Jiang Z."/>
            <person name="Chourrout D."/>
            <person name="Li R."/>
            <person name="Bao Z."/>
        </authorList>
    </citation>
    <scope>NUCLEOTIDE SEQUENCE [LARGE SCALE GENOMIC DNA]</scope>
    <source>
        <strain evidence="15 16">PY_sf001</strain>
    </source>
</reference>
<dbReference type="PANTHER" id="PTHR48438:SF1">
    <property type="entry name" value="ALPHA-(1,3)-FUCOSYLTRANSFERASE C-RELATED"/>
    <property type="match status" value="1"/>
</dbReference>
<evidence type="ECO:0000259" key="13">
    <source>
        <dbReference type="Pfam" id="PF00852"/>
    </source>
</evidence>
<evidence type="ECO:0000256" key="12">
    <source>
        <dbReference type="RuleBase" id="RU003832"/>
    </source>
</evidence>
<dbReference type="Proteomes" id="UP000242188">
    <property type="component" value="Unassembled WGS sequence"/>
</dbReference>
<evidence type="ECO:0000256" key="10">
    <source>
        <dbReference type="ARBA" id="ARBA00023136"/>
    </source>
</evidence>
<evidence type="ECO:0000259" key="14">
    <source>
        <dbReference type="Pfam" id="PF17039"/>
    </source>
</evidence>
<evidence type="ECO:0000256" key="4">
    <source>
        <dbReference type="ARBA" id="ARBA00022676"/>
    </source>
</evidence>
<keyword evidence="16" id="KW-1185">Reference proteome</keyword>
<dbReference type="EC" id="2.4.1.-" evidence="12"/>
<dbReference type="GO" id="GO:0008417">
    <property type="term" value="F:fucosyltransferase activity"/>
    <property type="evidence" value="ECO:0007669"/>
    <property type="project" value="InterPro"/>
</dbReference>
<comment type="subcellular location">
    <subcellularLocation>
        <location evidence="1">Golgi apparatus membrane</location>
        <topology evidence="1">Single-pass type II membrane protein</topology>
    </subcellularLocation>
    <subcellularLocation>
        <location evidence="12">Golgi apparatus</location>
        <location evidence="12">Golgi stack membrane</location>
        <topology evidence="12">Single-pass type II membrane protein</topology>
    </subcellularLocation>
</comment>
<keyword evidence="5 12" id="KW-0808">Transferase</keyword>
<evidence type="ECO:0000256" key="3">
    <source>
        <dbReference type="ARBA" id="ARBA00008919"/>
    </source>
</evidence>
<dbReference type="InterPro" id="IPR038577">
    <property type="entry name" value="GT10-like_C_sf"/>
</dbReference>
<keyword evidence="8" id="KW-1133">Transmembrane helix</keyword>
<dbReference type="InterPro" id="IPR055270">
    <property type="entry name" value="Glyco_tran_10_C"/>
</dbReference>
<proteinExistence type="inferred from homology"/>
<feature type="domain" description="Fucosyltransferase N-terminal" evidence="14">
    <location>
        <begin position="6"/>
        <end position="53"/>
    </location>
</feature>
<keyword evidence="7" id="KW-0735">Signal-anchor</keyword>
<keyword evidence="6 12" id="KW-0812">Transmembrane</keyword>
<dbReference type="SUPFAM" id="SSF53756">
    <property type="entry name" value="UDP-Glycosyltransferase/glycogen phosphorylase"/>
    <property type="match status" value="1"/>
</dbReference>
<keyword evidence="10" id="KW-0472">Membrane</keyword>
<evidence type="ECO:0000256" key="9">
    <source>
        <dbReference type="ARBA" id="ARBA00023034"/>
    </source>
</evidence>
<dbReference type="AlphaFoldDB" id="A0A210QWB0"/>
<sequence>MPEDPPPKPRNQIWVFHSMEPPPIHPRSYTAWRGLFNWTISYRRDSDIFSPYGVIDKREKSTGDAVLHEFDLNWEAKEKDIVWFVSNCKRSHSMRNEYAAKLNETIGVDIFGQCGDLKCDEKWPICVRKLQSIYRYYLSFENSLCRDYITEKSFKIFESLFDAIPIIRSGANLDQYLPPGSYLSTKEFNSIEYLGNFLKLMANTKRTPSTFFNWRKHFVAKDTIDSNETFCELCRRGHTDKKYKRLYDDFQTWFSGGEDNSFCLSVTNIEGI</sequence>
<feature type="domain" description="Fucosyltransferase C-terminal" evidence="13">
    <location>
        <begin position="74"/>
        <end position="253"/>
    </location>
</feature>
<evidence type="ECO:0000256" key="7">
    <source>
        <dbReference type="ARBA" id="ARBA00022968"/>
    </source>
</evidence>
<evidence type="ECO:0000256" key="5">
    <source>
        <dbReference type="ARBA" id="ARBA00022679"/>
    </source>
</evidence>